<keyword evidence="1" id="KW-0862">Zinc</keyword>
<sequence length="344" mass="38392">MWVSYLNKAMTEHSGHEADPVETLRRDLSEIGQQTHTHEAILRSLSNQQDINTQRTEQIMAMVQTLVSRTSVTDAQPQGAAASRVPSPPRMSANRSIATPVPDKYAGDAAACRGFLLQCSLVFNSSPHCFPRDENKIAYVVGLLTGKALRWAEARFQDYPNFGVSFQKFVEEFRSIFGQDLDTTALSRNLWRLRQGQRSVAEFSIDFRTQAAALGWDSGALKSAFFQALNGSIRDELMLLDEPKTLDELMTLAIRIDGRLRDRNRDRLGRRSPWGGVSTSGPSPVPPHPDPEPMQIGRTRLSPEERQRRLESRLCLFCGESGHFIAACPLRTGTKLPGRKNSPA</sequence>
<dbReference type="PANTHER" id="PTHR15503:SF22">
    <property type="entry name" value="TRANSPOSON TY3-I GAG POLYPROTEIN"/>
    <property type="match status" value="1"/>
</dbReference>
<feature type="compositionally biased region" description="Low complexity" evidence="2">
    <location>
        <begin position="271"/>
        <end position="282"/>
    </location>
</feature>
<reference evidence="4" key="2">
    <citation type="submission" date="2025-09" db="UniProtKB">
        <authorList>
            <consortium name="Ensembl"/>
        </authorList>
    </citation>
    <scope>IDENTIFICATION</scope>
</reference>
<dbReference type="InterPro" id="IPR032567">
    <property type="entry name" value="RTL1-rel"/>
</dbReference>
<dbReference type="GO" id="GO:0003676">
    <property type="term" value="F:nucleic acid binding"/>
    <property type="evidence" value="ECO:0007669"/>
    <property type="project" value="InterPro"/>
</dbReference>
<keyword evidence="5" id="KW-1185">Reference proteome</keyword>
<dbReference type="PROSITE" id="PS50158">
    <property type="entry name" value="ZF_CCHC"/>
    <property type="match status" value="1"/>
</dbReference>
<dbReference type="Proteomes" id="UP000264800">
    <property type="component" value="Unplaced"/>
</dbReference>
<evidence type="ECO:0000256" key="2">
    <source>
        <dbReference type="SAM" id="MobiDB-lite"/>
    </source>
</evidence>
<proteinExistence type="predicted"/>
<dbReference type="Ensembl" id="ENSKMAT00000028240.1">
    <property type="protein sequence ID" value="ENSKMAP00000027888.1"/>
    <property type="gene ID" value="ENSKMAG00000020685.1"/>
</dbReference>
<reference evidence="4" key="1">
    <citation type="submission" date="2025-08" db="UniProtKB">
        <authorList>
            <consortium name="Ensembl"/>
        </authorList>
    </citation>
    <scope>IDENTIFICATION</scope>
</reference>
<dbReference type="STRING" id="37003.ENSKMAP00000027888"/>
<dbReference type="GO" id="GO:0008270">
    <property type="term" value="F:zinc ion binding"/>
    <property type="evidence" value="ECO:0007669"/>
    <property type="project" value="UniProtKB-KW"/>
</dbReference>
<dbReference type="SUPFAM" id="SSF57756">
    <property type="entry name" value="Retrovirus zinc finger-like domains"/>
    <property type="match status" value="1"/>
</dbReference>
<keyword evidence="1" id="KW-0863">Zinc-finger</keyword>
<evidence type="ECO:0000256" key="1">
    <source>
        <dbReference type="PROSITE-ProRule" id="PRU00047"/>
    </source>
</evidence>
<organism evidence="4 5">
    <name type="scientific">Kryptolebias marmoratus</name>
    <name type="common">Mangrove killifish</name>
    <name type="synonym">Rivulus marmoratus</name>
    <dbReference type="NCBI Taxonomy" id="37003"/>
    <lineage>
        <taxon>Eukaryota</taxon>
        <taxon>Metazoa</taxon>
        <taxon>Chordata</taxon>
        <taxon>Craniata</taxon>
        <taxon>Vertebrata</taxon>
        <taxon>Euteleostomi</taxon>
        <taxon>Actinopterygii</taxon>
        <taxon>Neopterygii</taxon>
        <taxon>Teleostei</taxon>
        <taxon>Neoteleostei</taxon>
        <taxon>Acanthomorphata</taxon>
        <taxon>Ovalentaria</taxon>
        <taxon>Atherinomorphae</taxon>
        <taxon>Cyprinodontiformes</taxon>
        <taxon>Rivulidae</taxon>
        <taxon>Kryptolebias</taxon>
    </lineage>
</organism>
<dbReference type="InterPro" id="IPR001878">
    <property type="entry name" value="Znf_CCHC"/>
</dbReference>
<evidence type="ECO:0000259" key="3">
    <source>
        <dbReference type="PROSITE" id="PS50158"/>
    </source>
</evidence>
<keyword evidence="1" id="KW-0479">Metal-binding</keyword>
<feature type="region of interest" description="Disordered" evidence="2">
    <location>
        <begin position="71"/>
        <end position="93"/>
    </location>
</feature>
<dbReference type="GeneTree" id="ENSGT00950000183173"/>
<dbReference type="Pfam" id="PF19259">
    <property type="entry name" value="Ty3_capsid"/>
    <property type="match status" value="1"/>
</dbReference>
<evidence type="ECO:0000313" key="4">
    <source>
        <dbReference type="Ensembl" id="ENSKMAP00000027888.1"/>
    </source>
</evidence>
<protein>
    <recommendedName>
        <fullName evidence="3">CCHC-type domain-containing protein</fullName>
    </recommendedName>
</protein>
<name>A0A3Q3BCY4_KRYMA</name>
<dbReference type="InterPro" id="IPR045358">
    <property type="entry name" value="Ty3_capsid"/>
</dbReference>
<dbReference type="OMA" id="QTHTHEA"/>
<accession>A0A3Q3BCY4</accession>
<dbReference type="PANTHER" id="PTHR15503">
    <property type="entry name" value="LDOC1 RELATED"/>
    <property type="match status" value="1"/>
</dbReference>
<dbReference type="AlphaFoldDB" id="A0A3Q3BCY4"/>
<dbReference type="Gene3D" id="4.10.60.10">
    <property type="entry name" value="Zinc finger, CCHC-type"/>
    <property type="match status" value="1"/>
</dbReference>
<dbReference type="InterPro" id="IPR036875">
    <property type="entry name" value="Znf_CCHC_sf"/>
</dbReference>
<feature type="domain" description="CCHC-type" evidence="3">
    <location>
        <begin position="315"/>
        <end position="329"/>
    </location>
</feature>
<feature type="region of interest" description="Disordered" evidence="2">
    <location>
        <begin position="265"/>
        <end position="297"/>
    </location>
</feature>
<evidence type="ECO:0000313" key="5">
    <source>
        <dbReference type="Proteomes" id="UP000264800"/>
    </source>
</evidence>